<dbReference type="EMBL" id="BK015147">
    <property type="protein sequence ID" value="DAD92886.1"/>
    <property type="molecule type" value="Genomic_DNA"/>
</dbReference>
<proteinExistence type="predicted"/>
<feature type="compositionally biased region" description="Basic and acidic residues" evidence="1">
    <location>
        <begin position="24"/>
        <end position="43"/>
    </location>
</feature>
<reference evidence="2" key="1">
    <citation type="journal article" date="2021" name="Proc. Natl. Acad. Sci. U.S.A.">
        <title>A Catalog of Tens of Thousands of Viruses from Human Metagenomes Reveals Hidden Associations with Chronic Diseases.</title>
        <authorList>
            <person name="Tisza M.J."/>
            <person name="Buck C.B."/>
        </authorList>
    </citation>
    <scope>NUCLEOTIDE SEQUENCE</scope>
    <source>
        <strain evidence="2">CtNyC15</strain>
    </source>
</reference>
<sequence length="43" mass="4701">MNSGEARGKVEKPQITVIGAGTKVENRGDINESRKDNKVEDTE</sequence>
<evidence type="ECO:0000313" key="2">
    <source>
        <dbReference type="EMBL" id="DAD92886.1"/>
    </source>
</evidence>
<protein>
    <submittedName>
        <fullName evidence="2">Uncharacterized protein</fullName>
    </submittedName>
</protein>
<name>A0A8S5NDV8_9CAUD</name>
<accession>A0A8S5NDV8</accession>
<feature type="region of interest" description="Disordered" evidence="1">
    <location>
        <begin position="1"/>
        <end position="43"/>
    </location>
</feature>
<organism evidence="2">
    <name type="scientific">Siphoviridae sp. ctNyC15</name>
    <dbReference type="NCBI Taxonomy" id="2826307"/>
    <lineage>
        <taxon>Viruses</taxon>
        <taxon>Duplodnaviria</taxon>
        <taxon>Heunggongvirae</taxon>
        <taxon>Uroviricota</taxon>
        <taxon>Caudoviricetes</taxon>
    </lineage>
</organism>
<evidence type="ECO:0000256" key="1">
    <source>
        <dbReference type="SAM" id="MobiDB-lite"/>
    </source>
</evidence>
<feature type="compositionally biased region" description="Basic and acidic residues" evidence="1">
    <location>
        <begin position="1"/>
        <end position="12"/>
    </location>
</feature>